<evidence type="ECO:0000256" key="4">
    <source>
        <dbReference type="ARBA" id="ARBA00023136"/>
    </source>
</evidence>
<evidence type="ECO:0000256" key="3">
    <source>
        <dbReference type="ARBA" id="ARBA00022729"/>
    </source>
</evidence>
<dbReference type="Gene3D" id="1.25.40.390">
    <property type="match status" value="1"/>
</dbReference>
<comment type="similarity">
    <text evidence="2">Belongs to the SusD family.</text>
</comment>
<dbReference type="InterPro" id="IPR011990">
    <property type="entry name" value="TPR-like_helical_dom_sf"/>
</dbReference>
<keyword evidence="5" id="KW-0998">Cell outer membrane</keyword>
<dbReference type="CDD" id="cd08977">
    <property type="entry name" value="SusD"/>
    <property type="match status" value="1"/>
</dbReference>
<feature type="domain" description="SusD-like N-terminal" evidence="7">
    <location>
        <begin position="76"/>
        <end position="234"/>
    </location>
</feature>
<keyword evidence="4" id="KW-0472">Membrane</keyword>
<dbReference type="AlphaFoldDB" id="A0A1H9MSA0"/>
<dbReference type="EMBL" id="FOGG01000006">
    <property type="protein sequence ID" value="SER26295.1"/>
    <property type="molecule type" value="Genomic_DNA"/>
</dbReference>
<dbReference type="PROSITE" id="PS51257">
    <property type="entry name" value="PROKAR_LIPOPROTEIN"/>
    <property type="match status" value="1"/>
</dbReference>
<gene>
    <name evidence="8" type="ORF">SAMN04488023_106110</name>
</gene>
<evidence type="ECO:0000259" key="7">
    <source>
        <dbReference type="Pfam" id="PF14322"/>
    </source>
</evidence>
<dbReference type="Pfam" id="PF07980">
    <property type="entry name" value="SusD_RagB"/>
    <property type="match status" value="1"/>
</dbReference>
<dbReference type="GO" id="GO:0009279">
    <property type="term" value="C:cell outer membrane"/>
    <property type="evidence" value="ECO:0007669"/>
    <property type="project" value="UniProtKB-SubCell"/>
</dbReference>
<organism evidence="8 9">
    <name type="scientific">Pedobacter rhizosphaerae</name>
    <dbReference type="NCBI Taxonomy" id="390241"/>
    <lineage>
        <taxon>Bacteria</taxon>
        <taxon>Pseudomonadati</taxon>
        <taxon>Bacteroidota</taxon>
        <taxon>Sphingobacteriia</taxon>
        <taxon>Sphingobacteriales</taxon>
        <taxon>Sphingobacteriaceae</taxon>
        <taxon>Pedobacter</taxon>
    </lineage>
</organism>
<name>A0A1H9MSA0_9SPHI</name>
<dbReference type="OrthoDB" id="9773740at2"/>
<keyword evidence="3" id="KW-0732">Signal</keyword>
<feature type="domain" description="RagB/SusD" evidence="6">
    <location>
        <begin position="272"/>
        <end position="485"/>
    </location>
</feature>
<evidence type="ECO:0000259" key="6">
    <source>
        <dbReference type="Pfam" id="PF07980"/>
    </source>
</evidence>
<evidence type="ECO:0000256" key="1">
    <source>
        <dbReference type="ARBA" id="ARBA00004442"/>
    </source>
</evidence>
<comment type="subcellular location">
    <subcellularLocation>
        <location evidence="1">Cell outer membrane</location>
    </subcellularLocation>
</comment>
<dbReference type="Proteomes" id="UP000199572">
    <property type="component" value="Unassembled WGS sequence"/>
</dbReference>
<protein>
    <submittedName>
        <fullName evidence="8">Starch-binding associating with outer membrane</fullName>
    </submittedName>
</protein>
<dbReference type="Pfam" id="PF14322">
    <property type="entry name" value="SusD-like_3"/>
    <property type="match status" value="1"/>
</dbReference>
<dbReference type="STRING" id="390241.SAMN04488023_106110"/>
<reference evidence="8 9" key="1">
    <citation type="submission" date="2016-10" db="EMBL/GenBank/DDBJ databases">
        <authorList>
            <person name="de Groot N.N."/>
        </authorList>
    </citation>
    <scope>NUCLEOTIDE SEQUENCE [LARGE SCALE GENOMIC DNA]</scope>
    <source>
        <strain evidence="8 9">DSM 18610</strain>
    </source>
</reference>
<dbReference type="SUPFAM" id="SSF48452">
    <property type="entry name" value="TPR-like"/>
    <property type="match status" value="1"/>
</dbReference>
<proteinExistence type="inferred from homology"/>
<dbReference type="InterPro" id="IPR033985">
    <property type="entry name" value="SusD-like_N"/>
</dbReference>
<evidence type="ECO:0000256" key="2">
    <source>
        <dbReference type="ARBA" id="ARBA00006275"/>
    </source>
</evidence>
<dbReference type="RefSeq" id="WP_090882778.1">
    <property type="nucleotide sequence ID" value="NZ_FOGG01000006.1"/>
</dbReference>
<keyword evidence="9" id="KW-1185">Reference proteome</keyword>
<accession>A0A1H9MSA0</accession>
<evidence type="ECO:0000313" key="9">
    <source>
        <dbReference type="Proteomes" id="UP000199572"/>
    </source>
</evidence>
<sequence>MKKLTIYICCAIGIGMASSCKKFLDEKPISVSTDLTFWKNESDADKGVAAGYALVRKTLNKADGLAFYAYGDLPTDEFASAGSYRFDNVFRMEWAISVPSAETWDRMMQMRRYDTFYSAIDQANRCIKFIPTIADDKFASAAAKNNLLGEAYFLRAFNYFYMTRIWGDIPLVTQTGAITEAVDLPRSKAADVIAQCLSDLNTAINLLSWDYANSGNRAVRANKGAAYALLAHLYAWQGDYQNCNATTDKIIDQNYYQYVNRDNYLSIYKGKSTEGIFEIAQSDENEGSVGGIANFTLKSPYLTTNTGNSIFPLNINTLNTLYSSTDDKRFKTAFALTNSTDPLCIKYSNITYVNGQNVITAVAHNNIIIFRLADIKLLKAESLAALSQFDQARAVLNEVRSIAGLGAWTGTNANLFEGIIDERGRELFLEGHRFYDLVRLGKKTGIMKFGAEKMTKADFDAGKYYWPLDPALMNINKRLTQTPFWSSKL</sequence>
<evidence type="ECO:0000313" key="8">
    <source>
        <dbReference type="EMBL" id="SER26295.1"/>
    </source>
</evidence>
<evidence type="ECO:0000256" key="5">
    <source>
        <dbReference type="ARBA" id="ARBA00023237"/>
    </source>
</evidence>
<dbReference type="InterPro" id="IPR012944">
    <property type="entry name" value="SusD_RagB_dom"/>
</dbReference>